<evidence type="ECO:0000313" key="2">
    <source>
        <dbReference type="Proteomes" id="UP000217199"/>
    </source>
</evidence>
<evidence type="ECO:0000313" key="1">
    <source>
        <dbReference type="EMBL" id="PAV22540.1"/>
    </source>
</evidence>
<reference evidence="1 2" key="1">
    <citation type="journal article" date="2017" name="Mol. Ecol.">
        <title>Comparative and population genomic landscape of Phellinus noxius: A hypervariable fungus causing root rot in trees.</title>
        <authorList>
            <person name="Chung C.L."/>
            <person name="Lee T.J."/>
            <person name="Akiba M."/>
            <person name="Lee H.H."/>
            <person name="Kuo T.H."/>
            <person name="Liu D."/>
            <person name="Ke H.M."/>
            <person name="Yokoi T."/>
            <person name="Roa M.B."/>
            <person name="Lu M.J."/>
            <person name="Chang Y.Y."/>
            <person name="Ann P.J."/>
            <person name="Tsai J.N."/>
            <person name="Chen C.Y."/>
            <person name="Tzean S.S."/>
            <person name="Ota Y."/>
            <person name="Hattori T."/>
            <person name="Sahashi N."/>
            <person name="Liou R.F."/>
            <person name="Kikuchi T."/>
            <person name="Tsai I.J."/>
        </authorList>
    </citation>
    <scope>NUCLEOTIDE SEQUENCE [LARGE SCALE GENOMIC DNA]</scope>
    <source>
        <strain evidence="1 2">FFPRI411160</strain>
    </source>
</reference>
<comment type="caution">
    <text evidence="1">The sequence shown here is derived from an EMBL/GenBank/DDBJ whole genome shotgun (WGS) entry which is preliminary data.</text>
</comment>
<dbReference type="EMBL" id="NBII01000002">
    <property type="protein sequence ID" value="PAV22540.1"/>
    <property type="molecule type" value="Genomic_DNA"/>
</dbReference>
<dbReference type="InParanoid" id="A0A286USH2"/>
<name>A0A286USH2_9AGAM</name>
<keyword evidence="2" id="KW-1185">Reference proteome</keyword>
<dbReference type="AlphaFoldDB" id="A0A286USH2"/>
<gene>
    <name evidence="1" type="ORF">PNOK_0249700</name>
</gene>
<protein>
    <submittedName>
        <fullName evidence="1">Uncharacterized protein</fullName>
    </submittedName>
</protein>
<organism evidence="1 2">
    <name type="scientific">Pyrrhoderma noxium</name>
    <dbReference type="NCBI Taxonomy" id="2282107"/>
    <lineage>
        <taxon>Eukaryota</taxon>
        <taxon>Fungi</taxon>
        <taxon>Dikarya</taxon>
        <taxon>Basidiomycota</taxon>
        <taxon>Agaricomycotina</taxon>
        <taxon>Agaricomycetes</taxon>
        <taxon>Hymenochaetales</taxon>
        <taxon>Hymenochaetaceae</taxon>
        <taxon>Pyrrhoderma</taxon>
    </lineage>
</organism>
<accession>A0A286USH2</accession>
<dbReference type="Proteomes" id="UP000217199">
    <property type="component" value="Unassembled WGS sequence"/>
</dbReference>
<proteinExistence type="predicted"/>
<sequence>MFHTPIAGDSFFRRADPATKARFDDVINLYKFTERKSSNAGEVLPLLEVDTELRPEDDYRNIHINTRQVIHNWLQTQPQDVRSILTFDDRTKICKIECSPHVLDREIKKILENDMLSTRRSDTCKSVISPDALLKKKDTHDDLTRELSHKQLSHIWEQDASVPVRVASVVVFNPYPKACLYLYMRLLNHIGIFEQPPYELTVEDVDRLIICGAILPSELDFPLGRAMAAYGAFKRYHRINLPESWTIPPNSPKRPTTTELVQFFTFMENIRLLNVEAVWPFRGIAKGRPLVPEDYADIRLKRHGKWGLLESRSVGDKECERLMSIKDKMYICPEVLIIIRTLSQPDVPVRTVKPPPLFRPVRRSYTASGNWINLINSRPVLELANQQPITNNLEPST</sequence>